<dbReference type="EMBL" id="JBDODL010003626">
    <property type="protein sequence ID" value="MES1922766.1"/>
    <property type="molecule type" value="Genomic_DNA"/>
</dbReference>
<name>A0ABV2ATK7_9EUKA</name>
<evidence type="ECO:0000313" key="2">
    <source>
        <dbReference type="Proteomes" id="UP001439008"/>
    </source>
</evidence>
<evidence type="ECO:0000313" key="1">
    <source>
        <dbReference type="EMBL" id="MES1922766.1"/>
    </source>
</evidence>
<dbReference type="Proteomes" id="UP001439008">
    <property type="component" value="Unassembled WGS sequence"/>
</dbReference>
<gene>
    <name evidence="1" type="ORF">MHBO_004287</name>
</gene>
<comment type="caution">
    <text evidence="1">The sequence shown here is derived from an EMBL/GenBank/DDBJ whole genome shotgun (WGS) entry which is preliminary data.</text>
</comment>
<organism evidence="1 2">
    <name type="scientific">Bonamia ostreae</name>
    <dbReference type="NCBI Taxonomy" id="126728"/>
    <lineage>
        <taxon>Eukaryota</taxon>
        <taxon>Sar</taxon>
        <taxon>Rhizaria</taxon>
        <taxon>Endomyxa</taxon>
        <taxon>Ascetosporea</taxon>
        <taxon>Haplosporida</taxon>
        <taxon>Bonamia</taxon>
    </lineage>
</organism>
<protein>
    <submittedName>
        <fullName evidence="1">Uncharacterized protein</fullName>
    </submittedName>
</protein>
<accession>A0ABV2ATK7</accession>
<keyword evidence="2" id="KW-1185">Reference proteome</keyword>
<proteinExistence type="predicted"/>
<reference evidence="1 2" key="1">
    <citation type="journal article" date="2024" name="BMC Biol.">
        <title>Comparative genomics of Ascetosporea gives new insight into the evolutionary basis for animal parasitism in Rhizaria.</title>
        <authorList>
            <person name="Hiltunen Thoren M."/>
            <person name="Onut-Brannstrom I."/>
            <person name="Alfjorden A."/>
            <person name="Peckova H."/>
            <person name="Swords F."/>
            <person name="Hooper C."/>
            <person name="Holzer A.S."/>
            <person name="Bass D."/>
            <person name="Burki F."/>
        </authorList>
    </citation>
    <scope>NUCLEOTIDE SEQUENCE [LARGE SCALE GENOMIC DNA]</scope>
    <source>
        <strain evidence="1">20-A016</strain>
    </source>
</reference>
<sequence length="149" mass="17281">MTSPSALVSVSRLVAFGFGVNFARNKKAKIKQFVEEENFIKLKQLEEMGIDSHSLKGASFHIPKIHDPWYTANEIKTRERRPSYFLNPADEFAYQTKIEREKLAKLYQQKTLIARSLAKEKQSGYHSVELEEVTEVDPKEIDLSVEERY</sequence>